<dbReference type="Pfam" id="PF09912">
    <property type="entry name" value="DUF2141"/>
    <property type="match status" value="1"/>
</dbReference>
<dbReference type="EMBL" id="AJYA01000009">
    <property type="protein sequence ID" value="EIM78096.1"/>
    <property type="molecule type" value="Genomic_DNA"/>
</dbReference>
<accession>I5C8E4</accession>
<reference evidence="1 2" key="1">
    <citation type="submission" date="2012-05" db="EMBL/GenBank/DDBJ databases">
        <title>Genome sequence of Nitritalea halalkaliphila LW7.</title>
        <authorList>
            <person name="Jangir P.K."/>
            <person name="Singh A."/>
            <person name="Shivaji S."/>
            <person name="Sharma R."/>
        </authorList>
    </citation>
    <scope>NUCLEOTIDE SEQUENCE [LARGE SCALE GENOMIC DNA]</scope>
    <source>
        <strain evidence="1 2">LW7</strain>
    </source>
</reference>
<sequence>MSTHFVLAGFLLMSFFWKLSPEPVEKVSIRIEVGDFESDEGEMSWLLFDKEEGFPNKPEKALKRGGERIKGGKASLTLSDLEKGKRYAVSVFHDKEKNGKLPTSTFGIPKAQYGFTQDAKGRMGPPKFKDAAFTAEKEGATLKIRLQGPGV</sequence>
<gene>
    <name evidence="1" type="ORF">A3SI_04837</name>
</gene>
<dbReference type="AlphaFoldDB" id="I5C8E4"/>
<evidence type="ECO:0000313" key="2">
    <source>
        <dbReference type="Proteomes" id="UP000005551"/>
    </source>
</evidence>
<organism evidence="1 2">
    <name type="scientific">Nitritalea halalkaliphila LW7</name>
    <dbReference type="NCBI Taxonomy" id="1189621"/>
    <lineage>
        <taxon>Bacteria</taxon>
        <taxon>Pseudomonadati</taxon>
        <taxon>Bacteroidota</taxon>
        <taxon>Cytophagia</taxon>
        <taxon>Cytophagales</taxon>
        <taxon>Cyclobacteriaceae</taxon>
        <taxon>Nitritalea</taxon>
    </lineage>
</organism>
<evidence type="ECO:0000313" key="1">
    <source>
        <dbReference type="EMBL" id="EIM78096.1"/>
    </source>
</evidence>
<dbReference type="Proteomes" id="UP000005551">
    <property type="component" value="Unassembled WGS sequence"/>
</dbReference>
<comment type="caution">
    <text evidence="1">The sequence shown here is derived from an EMBL/GenBank/DDBJ whole genome shotgun (WGS) entry which is preliminary data.</text>
</comment>
<proteinExistence type="predicted"/>
<dbReference type="InterPro" id="IPR018673">
    <property type="entry name" value="DUF2141"/>
</dbReference>
<dbReference type="OrthoDB" id="9788332at2"/>
<dbReference type="RefSeq" id="WP_009053739.1">
    <property type="nucleotide sequence ID" value="NZ_AJYA01000009.1"/>
</dbReference>
<name>I5C8E4_9BACT</name>
<keyword evidence="2" id="KW-1185">Reference proteome</keyword>
<protein>
    <recommendedName>
        <fullName evidence="3">DUF2141 domain-containing protein</fullName>
    </recommendedName>
</protein>
<evidence type="ECO:0008006" key="3">
    <source>
        <dbReference type="Google" id="ProtNLM"/>
    </source>
</evidence>